<dbReference type="AlphaFoldDB" id="A0A967EHE7"/>
<dbReference type="Proteomes" id="UP000597459">
    <property type="component" value="Unassembled WGS sequence"/>
</dbReference>
<dbReference type="InterPro" id="IPR002645">
    <property type="entry name" value="STAS_dom"/>
</dbReference>
<dbReference type="Pfam" id="PF00916">
    <property type="entry name" value="Sulfate_transp"/>
    <property type="match status" value="1"/>
</dbReference>
<dbReference type="PANTHER" id="PTHR11814">
    <property type="entry name" value="SULFATE TRANSPORTER"/>
    <property type="match status" value="1"/>
</dbReference>
<dbReference type="RefSeq" id="WP_166313753.1">
    <property type="nucleotide sequence ID" value="NZ_WOTH01000008.1"/>
</dbReference>
<comment type="subcellular location">
    <subcellularLocation>
        <location evidence="1">Membrane</location>
        <topology evidence="1">Multi-pass membrane protein</topology>
    </subcellularLocation>
</comment>
<evidence type="ECO:0000256" key="3">
    <source>
        <dbReference type="ARBA" id="ARBA00022989"/>
    </source>
</evidence>
<evidence type="ECO:0000259" key="7">
    <source>
        <dbReference type="PROSITE" id="PS50801"/>
    </source>
</evidence>
<comment type="caution">
    <text evidence="8">The sequence shown here is derived from an EMBL/GenBank/DDBJ whole genome shotgun (WGS) entry which is preliminary data.</text>
</comment>
<dbReference type="InterPro" id="IPR011547">
    <property type="entry name" value="SLC26A/SulP_dom"/>
</dbReference>
<dbReference type="EMBL" id="WOTH01000008">
    <property type="protein sequence ID" value="NHO53482.1"/>
    <property type="molecule type" value="Genomic_DNA"/>
</dbReference>
<gene>
    <name evidence="8" type="ORF">GOB87_05815</name>
</gene>
<feature type="transmembrane region" description="Helical" evidence="6">
    <location>
        <begin position="249"/>
        <end position="266"/>
    </location>
</feature>
<keyword evidence="2 6" id="KW-0812">Transmembrane</keyword>
<evidence type="ECO:0000313" key="8">
    <source>
        <dbReference type="EMBL" id="NHO53482.1"/>
    </source>
</evidence>
<dbReference type="Gene3D" id="3.30.750.24">
    <property type="entry name" value="STAS domain"/>
    <property type="match status" value="1"/>
</dbReference>
<feature type="domain" description="STAS" evidence="7">
    <location>
        <begin position="434"/>
        <end position="549"/>
    </location>
</feature>
<feature type="region of interest" description="Disordered" evidence="5">
    <location>
        <begin position="549"/>
        <end position="571"/>
    </location>
</feature>
<feature type="transmembrane region" description="Helical" evidence="6">
    <location>
        <begin position="201"/>
        <end position="219"/>
    </location>
</feature>
<dbReference type="InterPro" id="IPR001902">
    <property type="entry name" value="SLC26A/SulP_fam"/>
</dbReference>
<name>A0A967EHE7_9PROT</name>
<evidence type="ECO:0000256" key="4">
    <source>
        <dbReference type="ARBA" id="ARBA00023136"/>
    </source>
</evidence>
<feature type="transmembrane region" description="Helical" evidence="6">
    <location>
        <begin position="325"/>
        <end position="344"/>
    </location>
</feature>
<protein>
    <submittedName>
        <fullName evidence="8">STAS domain-containing protein</fullName>
    </submittedName>
</protein>
<dbReference type="Pfam" id="PF01740">
    <property type="entry name" value="STAS"/>
    <property type="match status" value="1"/>
</dbReference>
<feature type="transmembrane region" description="Helical" evidence="6">
    <location>
        <begin position="380"/>
        <end position="406"/>
    </location>
</feature>
<evidence type="ECO:0000256" key="6">
    <source>
        <dbReference type="SAM" id="Phobius"/>
    </source>
</evidence>
<dbReference type="GO" id="GO:0055085">
    <property type="term" value="P:transmembrane transport"/>
    <property type="evidence" value="ECO:0007669"/>
    <property type="project" value="InterPro"/>
</dbReference>
<keyword evidence="3 6" id="KW-1133">Transmembrane helix</keyword>
<feature type="transmembrane region" description="Helical" evidence="6">
    <location>
        <begin position="95"/>
        <end position="113"/>
    </location>
</feature>
<feature type="compositionally biased region" description="Polar residues" evidence="5">
    <location>
        <begin position="557"/>
        <end position="571"/>
    </location>
</feature>
<organism evidence="8 9">
    <name type="scientific">Acetobacter estunensis</name>
    <dbReference type="NCBI Taxonomy" id="104097"/>
    <lineage>
        <taxon>Bacteria</taxon>
        <taxon>Pseudomonadati</taxon>
        <taxon>Pseudomonadota</taxon>
        <taxon>Alphaproteobacteria</taxon>
        <taxon>Acetobacterales</taxon>
        <taxon>Acetobacteraceae</taxon>
        <taxon>Acetobacter</taxon>
    </lineage>
</organism>
<keyword evidence="4 6" id="KW-0472">Membrane</keyword>
<evidence type="ECO:0000313" key="9">
    <source>
        <dbReference type="Proteomes" id="UP000597459"/>
    </source>
</evidence>
<dbReference type="GO" id="GO:0016020">
    <property type="term" value="C:membrane"/>
    <property type="evidence" value="ECO:0007669"/>
    <property type="project" value="UniProtKB-SubCell"/>
</dbReference>
<dbReference type="CDD" id="cd07042">
    <property type="entry name" value="STAS_SulP_like_sulfate_transporter"/>
    <property type="match status" value="1"/>
</dbReference>
<accession>A0A967EHE7</accession>
<dbReference type="PROSITE" id="PS50801">
    <property type="entry name" value="STAS"/>
    <property type="match status" value="1"/>
</dbReference>
<evidence type="ECO:0000256" key="5">
    <source>
        <dbReference type="SAM" id="MobiDB-lite"/>
    </source>
</evidence>
<reference evidence="8" key="1">
    <citation type="submission" date="2019-11" db="EMBL/GenBank/DDBJ databases">
        <title>Description of new Acetobacter species.</title>
        <authorList>
            <person name="Cleenwerck I."/>
            <person name="Sombolestani A.S."/>
        </authorList>
    </citation>
    <scope>NUCLEOTIDE SEQUENCE</scope>
    <source>
        <strain evidence="8">LMG 1626</strain>
    </source>
</reference>
<dbReference type="InterPro" id="IPR036513">
    <property type="entry name" value="STAS_dom_sf"/>
</dbReference>
<feature type="transmembrane region" description="Helical" evidence="6">
    <location>
        <begin position="125"/>
        <end position="147"/>
    </location>
</feature>
<dbReference type="SUPFAM" id="SSF52091">
    <property type="entry name" value="SpoIIaa-like"/>
    <property type="match status" value="1"/>
</dbReference>
<sequence length="571" mass="60516">MNTPAPQNRPPNGSPSFLRDVVAGLTLASVNIPQVLGYTRIAAMPAVTGLYTALLPPLAFALLGSSRHLVVAADSATAAILSGGLAPLAEPGSPHYVAMVGVVTLLCAAFLLVGRIFRLGFLADFLSLTVLMGFLTGVGLQVSLTMLPEMLGLHITGPTALIVFARTLAAFVHLHPLSAFLSLVTVLCVTGGRRFVPDAPIPLLVIVFAIAASWHWHFAGHGVTVIGPVAGGLPSLHLPWLSWNETLELLPVAASCVFVIIAQSVATSRSFATRFHEPLDADADILGLSAANLAAAISGAFTVNGSPTQTAMGVRAGARTQRAQVVFSLTALVVLLFLTAPLQFLPRCVLASIVLVIAMGMVNMKGIRALRHESPGEFRLALITAAAVVAINVQQGIFLAIAISLFRHVRHSYEPHTMILHPRPNGRGFEVEPATPGSESEPGLVIYRFGADLFYANSTHFADDIREIVAHAPSPVHCLVLDASAMTDIDYSAAQTMRELLAELSGEHITVFLGRVSPWLRSDMDRHGLTALIGAERIRSTLHEAVDAAEKELPSPRTVTGHTSMTDQNGL</sequence>
<feature type="transmembrane region" description="Helical" evidence="6">
    <location>
        <begin position="167"/>
        <end position="189"/>
    </location>
</feature>
<proteinExistence type="predicted"/>
<evidence type="ECO:0000256" key="2">
    <source>
        <dbReference type="ARBA" id="ARBA00022692"/>
    </source>
</evidence>
<feature type="transmembrane region" description="Helical" evidence="6">
    <location>
        <begin position="350"/>
        <end position="368"/>
    </location>
</feature>
<keyword evidence="9" id="KW-1185">Reference proteome</keyword>
<feature type="transmembrane region" description="Helical" evidence="6">
    <location>
        <begin position="41"/>
        <end position="62"/>
    </location>
</feature>
<evidence type="ECO:0000256" key="1">
    <source>
        <dbReference type="ARBA" id="ARBA00004141"/>
    </source>
</evidence>